<organism evidence="2 3">
    <name type="scientific">Borrelia turcica IST7</name>
    <dbReference type="NCBI Taxonomy" id="1104446"/>
    <lineage>
        <taxon>Bacteria</taxon>
        <taxon>Pseudomonadati</taxon>
        <taxon>Spirochaetota</taxon>
        <taxon>Spirochaetia</taxon>
        <taxon>Spirochaetales</taxon>
        <taxon>Borreliaceae</taxon>
        <taxon>Borrelia</taxon>
    </lineage>
</organism>
<keyword evidence="3" id="KW-1185">Reference proteome</keyword>
<dbReference type="RefSeq" id="WP_120105030.1">
    <property type="nucleotide sequence ID" value="NZ_CP028891.1"/>
</dbReference>
<evidence type="ECO:0000259" key="1">
    <source>
        <dbReference type="Pfam" id="PF06381"/>
    </source>
</evidence>
<protein>
    <submittedName>
        <fullName evidence="2">Phage portal protein</fullName>
    </submittedName>
</protein>
<name>A0A386PRS5_9SPIR</name>
<gene>
    <name evidence="2" type="ORF">DB313_06295</name>
</gene>
<proteinExistence type="predicted"/>
<reference evidence="2 3" key="1">
    <citation type="journal article" date="2018" name="Infect. Genet. Evol.">
        <title>Genome-wide analysis of Borrelia turcica and 'Candidatus Borrelia tachyglossi' shows relapsing fever-like genomes with unique genomic links to Lyme disease Borrelia.</title>
        <authorList>
            <person name="Gofton A.W."/>
            <person name="Margos G."/>
            <person name="Fingerle V."/>
            <person name="Hepner S."/>
            <person name="Loh S.M."/>
            <person name="Ryan U."/>
            <person name="Irwin P."/>
            <person name="Oskam C.L."/>
        </authorList>
    </citation>
    <scope>NUCLEOTIDE SEQUENCE [LARGE SCALE GENOMIC DNA]</scope>
    <source>
        <strain evidence="2 3">IST7</strain>
        <plasmid evidence="2">lp27</plasmid>
    </source>
</reference>
<evidence type="ECO:0000313" key="3">
    <source>
        <dbReference type="Proteomes" id="UP000275571"/>
    </source>
</evidence>
<dbReference type="OrthoDB" id="350219at2"/>
<sequence length="414" mass="47549">MKLDANLNPLDLYRYSIFFRNYIENVAEDTLKNGITLLKTGAGGVVEEGLCALKVELKEALLNAVISYRFNGVGYILIRTHDDEFDLESEVLNELPIGFTYLDYLRVRDRDYESSYITYSLKTISQDEDAPLHEKVSIREVRIHKSRVIIYENYDYILNAYTPVYTKSFLLNIYLFEKIYSEIEKKISNHNFLFYKDEYLVELQDALTNATASVDLLTKNNSSGGLFKNLFASQQKENADANISTFKGINNALESELTRLKNNLNNEGIFYTATPNASLEVVKYDLAFLKEALELVKAKIGADTKEPLTRSFNEQTKGLGSDGKGDRSNYYDFLKGVQENIENAVNSKLNKYYGLDMRFNSLVLLTDEQKIEADNRLMDTYSKYLSLIREEGLSDIDRVNLSEKLFFLEKNNKN</sequence>
<dbReference type="InterPro" id="IPR024459">
    <property type="entry name" value="Acb1-like_N"/>
</dbReference>
<accession>A0A386PRS5</accession>
<evidence type="ECO:0000313" key="2">
    <source>
        <dbReference type="EMBL" id="AYE37110.1"/>
    </source>
</evidence>
<feature type="domain" description="Anti-CBASS protein Acb1-like N-terminal" evidence="1">
    <location>
        <begin position="9"/>
        <end position="382"/>
    </location>
</feature>
<dbReference type="Pfam" id="PF06381">
    <property type="entry name" value="Phage_portal_3"/>
    <property type="match status" value="1"/>
</dbReference>
<dbReference type="AlphaFoldDB" id="A0A386PRS5"/>
<dbReference type="Proteomes" id="UP000275571">
    <property type="component" value="Plasmid lp27"/>
</dbReference>
<geneLocation type="plasmid" evidence="2 3">
    <name>lp27</name>
</geneLocation>
<dbReference type="EMBL" id="CP028891">
    <property type="protein sequence ID" value="AYE37110.1"/>
    <property type="molecule type" value="Genomic_DNA"/>
</dbReference>
<dbReference type="KEGG" id="btur:DB313_06295"/>
<keyword evidence="2" id="KW-0614">Plasmid</keyword>